<dbReference type="Gene3D" id="3.20.20.380">
    <property type="entry name" value="Copper homeostasis (CutC) domain"/>
    <property type="match status" value="1"/>
</dbReference>
<dbReference type="EMBL" id="JPWH01000013">
    <property type="protein sequence ID" value="RCK47087.1"/>
    <property type="molecule type" value="Genomic_DNA"/>
</dbReference>
<dbReference type="InterPro" id="IPR005627">
    <property type="entry name" value="CutC-like"/>
</dbReference>
<sequence length="229" mass="23557">MTLEVCVESFEDALIAAENGADRIEYCSALAVGGLTPTPGALARMRDIPVPCFAMIRPRPGDFVYSAGELETMTREIALARDAGAQGVVFGACKADGSLDGEALKLLCDAAGGLAKTLHRAFDITPDAFAALETAVELGFDRILTSGQQPTAEEGCTLIADLIARAGGRIIILPGSGVTAANASTLRAKTGASQLHASCKKIAGAGAGEEGRVATDAKAVRALRRAMDH</sequence>
<evidence type="ECO:0000256" key="2">
    <source>
        <dbReference type="HAMAP-Rule" id="MF_00795"/>
    </source>
</evidence>
<proteinExistence type="inferred from homology"/>
<dbReference type="InterPro" id="IPR036822">
    <property type="entry name" value="CutC-like_dom_sf"/>
</dbReference>
<dbReference type="Proteomes" id="UP000252517">
    <property type="component" value="Unassembled WGS sequence"/>
</dbReference>
<name>A0A367X0C4_9PROT</name>
<comment type="caution">
    <text evidence="2">Once thought to be involved in copper homeostasis, experiments in E.coli have shown this is not the case.</text>
</comment>
<dbReference type="SUPFAM" id="SSF110395">
    <property type="entry name" value="CutC-like"/>
    <property type="match status" value="1"/>
</dbReference>
<dbReference type="Pfam" id="PF03932">
    <property type="entry name" value="CutC"/>
    <property type="match status" value="1"/>
</dbReference>
<keyword evidence="2" id="KW-0963">Cytoplasm</keyword>
<evidence type="ECO:0000256" key="1">
    <source>
        <dbReference type="ARBA" id="ARBA00007768"/>
    </source>
</evidence>
<reference evidence="3 4" key="1">
    <citation type="submission" date="2014-07" db="EMBL/GenBank/DDBJ databases">
        <title>Draft genome sequence of Thalassospira profundimaris S25-3-2.</title>
        <authorList>
            <person name="Lai Q."/>
            <person name="Shao Z."/>
        </authorList>
    </citation>
    <scope>NUCLEOTIDE SEQUENCE [LARGE SCALE GENOMIC DNA]</scope>
    <source>
        <strain evidence="3 4">S25-3-2</strain>
    </source>
</reference>
<dbReference type="GO" id="GO:0005507">
    <property type="term" value="F:copper ion binding"/>
    <property type="evidence" value="ECO:0007669"/>
    <property type="project" value="TreeGrafter"/>
</dbReference>
<comment type="caution">
    <text evidence="3">The sequence shown here is derived from an EMBL/GenBank/DDBJ whole genome shotgun (WGS) entry which is preliminary data.</text>
</comment>
<evidence type="ECO:0000313" key="3">
    <source>
        <dbReference type="EMBL" id="RCK47087.1"/>
    </source>
</evidence>
<dbReference type="HAMAP" id="MF_00795">
    <property type="entry name" value="CutC"/>
    <property type="match status" value="1"/>
</dbReference>
<dbReference type="AlphaFoldDB" id="A0A367X0C4"/>
<comment type="subcellular location">
    <subcellularLocation>
        <location evidence="2">Cytoplasm</location>
    </subcellularLocation>
</comment>
<dbReference type="GO" id="GO:0005737">
    <property type="term" value="C:cytoplasm"/>
    <property type="evidence" value="ECO:0007669"/>
    <property type="project" value="UniProtKB-SubCell"/>
</dbReference>
<evidence type="ECO:0000313" key="4">
    <source>
        <dbReference type="Proteomes" id="UP000252517"/>
    </source>
</evidence>
<accession>A0A367X0C4</accession>
<comment type="similarity">
    <text evidence="1 2">Belongs to the CutC family.</text>
</comment>
<organism evidence="3 4">
    <name type="scientific">Thalassospira profundimaris</name>
    <dbReference type="NCBI Taxonomy" id="502049"/>
    <lineage>
        <taxon>Bacteria</taxon>
        <taxon>Pseudomonadati</taxon>
        <taxon>Pseudomonadota</taxon>
        <taxon>Alphaproteobacteria</taxon>
        <taxon>Rhodospirillales</taxon>
        <taxon>Thalassospiraceae</taxon>
        <taxon>Thalassospira</taxon>
    </lineage>
</organism>
<protein>
    <recommendedName>
        <fullName evidence="2">PF03932 family protein CutC</fullName>
    </recommendedName>
</protein>
<dbReference type="OrthoDB" id="9815677at2"/>
<dbReference type="PANTHER" id="PTHR12598">
    <property type="entry name" value="COPPER HOMEOSTASIS PROTEIN CUTC"/>
    <property type="match status" value="1"/>
</dbReference>
<gene>
    <name evidence="2" type="primary">cutC</name>
    <name evidence="3" type="ORF">TH25_16390</name>
</gene>
<dbReference type="PANTHER" id="PTHR12598:SF0">
    <property type="entry name" value="COPPER HOMEOSTASIS PROTEIN CUTC HOMOLOG"/>
    <property type="match status" value="1"/>
</dbReference>